<sequence>MRLAALLSTLLACASAGVPAAFGGGPLAGAALLGGGLGPAMIVGDGLGNAALGNLGGFGGVSGLGGLGAGGLDHGGLGATNLGAGALGLGGLGGLGGGGALLAAGPTVVGVAAGPATVSGPVSVSAPVSIPGPVATPVASVTYVKQPVIKLRYVTRPVTTYVRQPVATVTHTIKKIVNYNNAGALTLFGGLSLSVGHGTRIVKILRAEWLRQARVYRAYLGDQLHNAFEQHTARLQFRTTCVLRTRSLSTSGNFSCGSFGSKSRRIARRRSLSFTILTESCYPTTCGRS</sequence>
<evidence type="ECO:0000313" key="1">
    <source>
        <dbReference type="EMBL" id="KAH7978680.1"/>
    </source>
</evidence>
<proteinExistence type="predicted"/>
<gene>
    <name evidence="1" type="ORF">HPB49_006344</name>
</gene>
<keyword evidence="2" id="KW-1185">Reference proteome</keyword>
<name>A0ACB8DWM9_DERSI</name>
<evidence type="ECO:0000313" key="2">
    <source>
        <dbReference type="Proteomes" id="UP000821865"/>
    </source>
</evidence>
<reference evidence="1" key="1">
    <citation type="submission" date="2020-05" db="EMBL/GenBank/DDBJ databases">
        <title>Large-scale comparative analyses of tick genomes elucidate their genetic diversity and vector capacities.</title>
        <authorList>
            <person name="Jia N."/>
            <person name="Wang J."/>
            <person name="Shi W."/>
            <person name="Du L."/>
            <person name="Sun Y."/>
            <person name="Zhan W."/>
            <person name="Jiang J."/>
            <person name="Wang Q."/>
            <person name="Zhang B."/>
            <person name="Ji P."/>
            <person name="Sakyi L.B."/>
            <person name="Cui X."/>
            <person name="Yuan T."/>
            <person name="Jiang B."/>
            <person name="Yang W."/>
            <person name="Lam T.T.-Y."/>
            <person name="Chang Q."/>
            <person name="Ding S."/>
            <person name="Wang X."/>
            <person name="Zhu J."/>
            <person name="Ruan X."/>
            <person name="Zhao L."/>
            <person name="Wei J."/>
            <person name="Que T."/>
            <person name="Du C."/>
            <person name="Cheng J."/>
            <person name="Dai P."/>
            <person name="Han X."/>
            <person name="Huang E."/>
            <person name="Gao Y."/>
            <person name="Liu J."/>
            <person name="Shao H."/>
            <person name="Ye R."/>
            <person name="Li L."/>
            <person name="Wei W."/>
            <person name="Wang X."/>
            <person name="Wang C."/>
            <person name="Yang T."/>
            <person name="Huo Q."/>
            <person name="Li W."/>
            <person name="Guo W."/>
            <person name="Chen H."/>
            <person name="Zhou L."/>
            <person name="Ni X."/>
            <person name="Tian J."/>
            <person name="Zhou Y."/>
            <person name="Sheng Y."/>
            <person name="Liu T."/>
            <person name="Pan Y."/>
            <person name="Xia L."/>
            <person name="Li J."/>
            <person name="Zhao F."/>
            <person name="Cao W."/>
        </authorList>
    </citation>
    <scope>NUCLEOTIDE SEQUENCE</scope>
    <source>
        <strain evidence="1">Dsil-2018</strain>
    </source>
</reference>
<organism evidence="1 2">
    <name type="scientific">Dermacentor silvarum</name>
    <name type="common">Tick</name>
    <dbReference type="NCBI Taxonomy" id="543639"/>
    <lineage>
        <taxon>Eukaryota</taxon>
        <taxon>Metazoa</taxon>
        <taxon>Ecdysozoa</taxon>
        <taxon>Arthropoda</taxon>
        <taxon>Chelicerata</taxon>
        <taxon>Arachnida</taxon>
        <taxon>Acari</taxon>
        <taxon>Parasitiformes</taxon>
        <taxon>Ixodida</taxon>
        <taxon>Ixodoidea</taxon>
        <taxon>Ixodidae</taxon>
        <taxon>Rhipicephalinae</taxon>
        <taxon>Dermacentor</taxon>
    </lineage>
</organism>
<dbReference type="Proteomes" id="UP000821865">
    <property type="component" value="Chromosome 1"/>
</dbReference>
<comment type="caution">
    <text evidence="1">The sequence shown here is derived from an EMBL/GenBank/DDBJ whole genome shotgun (WGS) entry which is preliminary data.</text>
</comment>
<protein>
    <submittedName>
        <fullName evidence="1">Uncharacterized protein</fullName>
    </submittedName>
</protein>
<dbReference type="EMBL" id="CM023470">
    <property type="protein sequence ID" value="KAH7978680.1"/>
    <property type="molecule type" value="Genomic_DNA"/>
</dbReference>
<accession>A0ACB8DWM9</accession>